<proteinExistence type="predicted"/>
<evidence type="ECO:0000256" key="1">
    <source>
        <dbReference type="SAM" id="MobiDB-lite"/>
    </source>
</evidence>
<evidence type="ECO:0000313" key="3">
    <source>
        <dbReference type="EMBL" id="MBO3117077.1"/>
    </source>
</evidence>
<dbReference type="InterPro" id="IPR005901">
    <property type="entry name" value="GLPGLI"/>
</dbReference>
<name>A0ABS3T2W0_9FLAO</name>
<feature type="signal peptide" evidence="2">
    <location>
        <begin position="1"/>
        <end position="21"/>
    </location>
</feature>
<gene>
    <name evidence="3" type="ORF">J4050_09975</name>
</gene>
<sequence>MATVIRIVVLVLTAVFSTANAQDFQGVATYKTKRKVDLKIDSTNTSLAPDMQKKMQEMLKKQFEKTFLLSFNREESVYKEDVSLATPGSGISVDGIQIKAFGGGGGSDVLYKNTKAGFFINQNELFGKIFLIKDSLETYQWQLEKDTKNIGKFTCYKATFKEDVEVTTSSFGNGNDDEDSEPKTETRTRTVTAWYTPQIPINNGPSQFQGLPGLILEINDGEQQIICSQIVLNPENDISIKKPSKGKEVSKAEFDEIREKKLREFQERYRPTGRESGETIQIRIGG</sequence>
<keyword evidence="2" id="KW-0732">Signal</keyword>
<evidence type="ECO:0000313" key="4">
    <source>
        <dbReference type="Proteomes" id="UP000676776"/>
    </source>
</evidence>
<accession>A0ABS3T2W0</accession>
<dbReference type="Proteomes" id="UP000676776">
    <property type="component" value="Unassembled WGS sequence"/>
</dbReference>
<protein>
    <submittedName>
        <fullName evidence="3">GLPGLI family protein</fullName>
    </submittedName>
</protein>
<comment type="caution">
    <text evidence="3">The sequence shown here is derived from an EMBL/GenBank/DDBJ whole genome shotgun (WGS) entry which is preliminary data.</text>
</comment>
<feature type="region of interest" description="Disordered" evidence="1">
    <location>
        <begin position="167"/>
        <end position="187"/>
    </location>
</feature>
<dbReference type="Pfam" id="PF09697">
    <property type="entry name" value="Porph_ging"/>
    <property type="match status" value="1"/>
</dbReference>
<organism evidence="3 4">
    <name type="scientific">Winogradskyella pelagia</name>
    <dbReference type="NCBI Taxonomy" id="2819984"/>
    <lineage>
        <taxon>Bacteria</taxon>
        <taxon>Pseudomonadati</taxon>
        <taxon>Bacteroidota</taxon>
        <taxon>Flavobacteriia</taxon>
        <taxon>Flavobacteriales</taxon>
        <taxon>Flavobacteriaceae</taxon>
        <taxon>Winogradskyella</taxon>
    </lineage>
</organism>
<dbReference type="RefSeq" id="WP_208154438.1">
    <property type="nucleotide sequence ID" value="NZ_JAGEVF010000007.1"/>
</dbReference>
<keyword evidence="4" id="KW-1185">Reference proteome</keyword>
<feature type="chain" id="PRO_5046188722" evidence="2">
    <location>
        <begin position="22"/>
        <end position="286"/>
    </location>
</feature>
<reference evidence="3 4" key="1">
    <citation type="submission" date="2021-03" db="EMBL/GenBank/DDBJ databases">
        <title>Winogradskyella sp. nov., isolated from costal sediment.</title>
        <authorList>
            <person name="Gao C."/>
        </authorList>
    </citation>
    <scope>NUCLEOTIDE SEQUENCE [LARGE SCALE GENOMIC DNA]</scope>
    <source>
        <strain evidence="3 4">DF17</strain>
    </source>
</reference>
<dbReference type="NCBIfam" id="TIGR01200">
    <property type="entry name" value="GLPGLI"/>
    <property type="match status" value="1"/>
</dbReference>
<evidence type="ECO:0000256" key="2">
    <source>
        <dbReference type="SAM" id="SignalP"/>
    </source>
</evidence>
<dbReference type="EMBL" id="JAGEVF010000007">
    <property type="protein sequence ID" value="MBO3117077.1"/>
    <property type="molecule type" value="Genomic_DNA"/>
</dbReference>